<feature type="domain" description="Solute-binding protein family 3/N-terminal" evidence="6">
    <location>
        <begin position="56"/>
        <end position="287"/>
    </location>
</feature>
<accession>A0ABR8SYX0</accession>
<name>A0ABR8SYX0_9BACL</name>
<organism evidence="7 8">
    <name type="scientific">Paenibacillus gallinarum</name>
    <dbReference type="NCBI Taxonomy" id="2762232"/>
    <lineage>
        <taxon>Bacteria</taxon>
        <taxon>Bacillati</taxon>
        <taxon>Bacillota</taxon>
        <taxon>Bacilli</taxon>
        <taxon>Bacillales</taxon>
        <taxon>Paenibacillaceae</taxon>
        <taxon>Paenibacillus</taxon>
    </lineage>
</organism>
<dbReference type="EMBL" id="JACSQL010000004">
    <property type="protein sequence ID" value="MBD7968595.1"/>
    <property type="molecule type" value="Genomic_DNA"/>
</dbReference>
<dbReference type="SMART" id="SM00062">
    <property type="entry name" value="PBPb"/>
    <property type="match status" value="1"/>
</dbReference>
<evidence type="ECO:0000313" key="8">
    <source>
        <dbReference type="Proteomes" id="UP000608071"/>
    </source>
</evidence>
<dbReference type="InterPro" id="IPR015168">
    <property type="entry name" value="SsuA/THI5"/>
</dbReference>
<evidence type="ECO:0000259" key="6">
    <source>
        <dbReference type="SMART" id="SM00062"/>
    </source>
</evidence>
<sequence>MGDEKMKHRSSNKSKMVTLVTVLLMVLTACSNENGASPSTSGSAEAAAGSKSAEVTVHIARLGGISPLMIAEEKGWIDEAFAEKGAKVEWSNFTSGPPILEALVSNRIDLSSMGDGAVITGLANQLPFEIIGLLGDGKDLNTVIVPVNSAISSVADLKGKTIGVAKGTTSHVYLIKILQSIGLSQDDVKQINLQADDALAAFETGQLDAWITLDPYVTLSVEQKKAKIIEVEGEFLAPLSMIARTGFAKEHPELVTEYLKVYQKTLDWQRDNLDEAAALYEKHSKMPASVIKTVLERSANQLSAYTPEALQAHEASSEILLNNKFLKKKPDFAKAINNTFVEKLN</sequence>
<keyword evidence="4 5" id="KW-0732">Signal</keyword>
<keyword evidence="8" id="KW-1185">Reference proteome</keyword>
<proteinExistence type="inferred from homology"/>
<comment type="similarity">
    <text evidence="2">Belongs to the bacterial solute-binding protein SsuA/TauA family.</text>
</comment>
<dbReference type="NCBIfam" id="TIGR01728">
    <property type="entry name" value="SsuA_fam"/>
    <property type="match status" value="1"/>
</dbReference>
<dbReference type="InterPro" id="IPR010067">
    <property type="entry name" value="ABC_SsuA_sub-bd"/>
</dbReference>
<evidence type="ECO:0000256" key="4">
    <source>
        <dbReference type="ARBA" id="ARBA00022729"/>
    </source>
</evidence>
<dbReference type="Pfam" id="PF09084">
    <property type="entry name" value="NMT1"/>
    <property type="match status" value="1"/>
</dbReference>
<evidence type="ECO:0000256" key="5">
    <source>
        <dbReference type="SAM" id="SignalP"/>
    </source>
</evidence>
<dbReference type="PANTHER" id="PTHR30024:SF42">
    <property type="entry name" value="ALIPHATIC SULFONATES-BINDING PROTEIN-RELATED"/>
    <property type="match status" value="1"/>
</dbReference>
<evidence type="ECO:0000313" key="7">
    <source>
        <dbReference type="EMBL" id="MBD7968595.1"/>
    </source>
</evidence>
<gene>
    <name evidence="7" type="ORF">H9647_11025</name>
</gene>
<feature type="chain" id="PRO_5045872823" evidence="5">
    <location>
        <begin position="32"/>
        <end position="345"/>
    </location>
</feature>
<dbReference type="InterPro" id="IPR001638">
    <property type="entry name" value="Solute-binding_3/MltF_N"/>
</dbReference>
<dbReference type="SUPFAM" id="SSF53850">
    <property type="entry name" value="Periplasmic binding protein-like II"/>
    <property type="match status" value="1"/>
</dbReference>
<dbReference type="CDD" id="cd01008">
    <property type="entry name" value="PBP2_NrtA_SsuA_CpmA_like"/>
    <property type="match status" value="1"/>
</dbReference>
<comment type="subcellular location">
    <subcellularLocation>
        <location evidence="1">Periplasm</location>
    </subcellularLocation>
</comment>
<evidence type="ECO:0000256" key="2">
    <source>
        <dbReference type="ARBA" id="ARBA00010742"/>
    </source>
</evidence>
<evidence type="ECO:0000256" key="1">
    <source>
        <dbReference type="ARBA" id="ARBA00004418"/>
    </source>
</evidence>
<evidence type="ECO:0000256" key="3">
    <source>
        <dbReference type="ARBA" id="ARBA00022448"/>
    </source>
</evidence>
<comment type="caution">
    <text evidence="7">The sequence shown here is derived from an EMBL/GenBank/DDBJ whole genome shotgun (WGS) entry which is preliminary data.</text>
</comment>
<reference evidence="7 8" key="1">
    <citation type="submission" date="2020-08" db="EMBL/GenBank/DDBJ databases">
        <title>A Genomic Blueprint of the Chicken Gut Microbiome.</title>
        <authorList>
            <person name="Gilroy R."/>
            <person name="Ravi A."/>
            <person name="Getino M."/>
            <person name="Pursley I."/>
            <person name="Horton D.L."/>
            <person name="Alikhan N.-F."/>
            <person name="Baker D."/>
            <person name="Gharbi K."/>
            <person name="Hall N."/>
            <person name="Watson M."/>
            <person name="Adriaenssens E.M."/>
            <person name="Foster-Nyarko E."/>
            <person name="Jarju S."/>
            <person name="Secka A."/>
            <person name="Antonio M."/>
            <person name="Oren A."/>
            <person name="Chaudhuri R."/>
            <person name="La Ragione R.M."/>
            <person name="Hildebrand F."/>
            <person name="Pallen M.J."/>
        </authorList>
    </citation>
    <scope>NUCLEOTIDE SEQUENCE [LARGE SCALE GENOMIC DNA]</scope>
    <source>
        <strain evidence="7 8">Sa2BVA9</strain>
    </source>
</reference>
<dbReference type="PANTHER" id="PTHR30024">
    <property type="entry name" value="ALIPHATIC SULFONATES-BINDING PROTEIN-RELATED"/>
    <property type="match status" value="1"/>
</dbReference>
<dbReference type="PROSITE" id="PS51257">
    <property type="entry name" value="PROKAR_LIPOPROTEIN"/>
    <property type="match status" value="1"/>
</dbReference>
<dbReference type="Proteomes" id="UP000608071">
    <property type="component" value="Unassembled WGS sequence"/>
</dbReference>
<dbReference type="Gene3D" id="3.40.190.10">
    <property type="entry name" value="Periplasmic binding protein-like II"/>
    <property type="match status" value="2"/>
</dbReference>
<keyword evidence="3" id="KW-0813">Transport</keyword>
<feature type="signal peptide" evidence="5">
    <location>
        <begin position="1"/>
        <end position="31"/>
    </location>
</feature>
<protein>
    <submittedName>
        <fullName evidence="7">Aliphatic sulfonate ABC transporter substrate-binding protein</fullName>
    </submittedName>
</protein>